<comment type="cofactor">
    <cofactor evidence="1">
        <name>Zn(2+)</name>
        <dbReference type="ChEBI" id="CHEBI:29105"/>
    </cofactor>
</comment>
<dbReference type="Gene3D" id="3.20.20.140">
    <property type="entry name" value="Metal-dependent hydrolases"/>
    <property type="match status" value="1"/>
</dbReference>
<dbReference type="Pfam" id="PF00962">
    <property type="entry name" value="A_deaminase"/>
    <property type="match status" value="1"/>
</dbReference>
<keyword evidence="8" id="KW-1185">Reference proteome</keyword>
<sequence>MERLRRERIPLTVCPLSNVRLGAFAELSGHTLPALLEHGLLVTVNSDDPAYFGGYVDENFDAVRRELGLSTEQLRELAANSFRAAFLDDRRRDEFLAEVAAWTP</sequence>
<dbReference type="InterPro" id="IPR032466">
    <property type="entry name" value="Metal_Hydrolase"/>
</dbReference>
<proteinExistence type="inferred from homology"/>
<evidence type="ECO:0000256" key="2">
    <source>
        <dbReference type="ARBA" id="ARBA00006676"/>
    </source>
</evidence>
<evidence type="ECO:0000313" key="8">
    <source>
        <dbReference type="Proteomes" id="UP001500483"/>
    </source>
</evidence>
<protein>
    <recommendedName>
        <fullName evidence="6">Adenosine deaminase domain-containing protein</fullName>
    </recommendedName>
</protein>
<comment type="similarity">
    <text evidence="2">Belongs to the metallo-dependent hydrolases superfamily. Adenosine and AMP deaminases family.</text>
</comment>
<evidence type="ECO:0000259" key="6">
    <source>
        <dbReference type="Pfam" id="PF00962"/>
    </source>
</evidence>
<organism evidence="7 8">
    <name type="scientific">Saccharopolyspora gregorii</name>
    <dbReference type="NCBI Taxonomy" id="33914"/>
    <lineage>
        <taxon>Bacteria</taxon>
        <taxon>Bacillati</taxon>
        <taxon>Actinomycetota</taxon>
        <taxon>Actinomycetes</taxon>
        <taxon>Pseudonocardiales</taxon>
        <taxon>Pseudonocardiaceae</taxon>
        <taxon>Saccharopolyspora</taxon>
    </lineage>
</organism>
<dbReference type="SUPFAM" id="SSF51556">
    <property type="entry name" value="Metallo-dependent hydrolases"/>
    <property type="match status" value="1"/>
</dbReference>
<feature type="domain" description="Adenosine deaminase" evidence="6">
    <location>
        <begin position="1"/>
        <end position="102"/>
    </location>
</feature>
<keyword evidence="3" id="KW-0479">Metal-binding</keyword>
<name>A0ABP6RK04_9PSEU</name>
<evidence type="ECO:0000256" key="1">
    <source>
        <dbReference type="ARBA" id="ARBA00001947"/>
    </source>
</evidence>
<evidence type="ECO:0000256" key="5">
    <source>
        <dbReference type="ARBA" id="ARBA00022833"/>
    </source>
</evidence>
<dbReference type="InterPro" id="IPR006330">
    <property type="entry name" value="Ado/ade_deaminase"/>
</dbReference>
<evidence type="ECO:0000256" key="3">
    <source>
        <dbReference type="ARBA" id="ARBA00022723"/>
    </source>
</evidence>
<dbReference type="PANTHER" id="PTHR43114:SF6">
    <property type="entry name" value="ADENINE DEAMINASE"/>
    <property type="match status" value="1"/>
</dbReference>
<dbReference type="PANTHER" id="PTHR43114">
    <property type="entry name" value="ADENINE DEAMINASE"/>
    <property type="match status" value="1"/>
</dbReference>
<keyword evidence="5" id="KW-0862">Zinc</keyword>
<keyword evidence="4" id="KW-0378">Hydrolase</keyword>
<accession>A0ABP6RK04</accession>
<reference evidence="8" key="1">
    <citation type="journal article" date="2019" name="Int. J. Syst. Evol. Microbiol.">
        <title>The Global Catalogue of Microorganisms (GCM) 10K type strain sequencing project: providing services to taxonomists for standard genome sequencing and annotation.</title>
        <authorList>
            <consortium name="The Broad Institute Genomics Platform"/>
            <consortium name="The Broad Institute Genome Sequencing Center for Infectious Disease"/>
            <person name="Wu L."/>
            <person name="Ma J."/>
        </authorList>
    </citation>
    <scope>NUCLEOTIDE SEQUENCE [LARGE SCALE GENOMIC DNA]</scope>
    <source>
        <strain evidence="8">JCM 9687</strain>
    </source>
</reference>
<evidence type="ECO:0000256" key="4">
    <source>
        <dbReference type="ARBA" id="ARBA00022801"/>
    </source>
</evidence>
<comment type="caution">
    <text evidence="7">The sequence shown here is derived from an EMBL/GenBank/DDBJ whole genome shotgun (WGS) entry which is preliminary data.</text>
</comment>
<dbReference type="EMBL" id="BAAAYK010000020">
    <property type="protein sequence ID" value="GAA3353655.1"/>
    <property type="molecule type" value="Genomic_DNA"/>
</dbReference>
<dbReference type="InterPro" id="IPR001365">
    <property type="entry name" value="A_deaminase_dom"/>
</dbReference>
<evidence type="ECO:0000313" key="7">
    <source>
        <dbReference type="EMBL" id="GAA3353655.1"/>
    </source>
</evidence>
<gene>
    <name evidence="7" type="ORF">GCM10020366_07710</name>
</gene>
<dbReference type="Proteomes" id="UP001500483">
    <property type="component" value="Unassembled WGS sequence"/>
</dbReference>